<dbReference type="InterPro" id="IPR038107">
    <property type="entry name" value="Glycos_transf_N_sf"/>
</dbReference>
<dbReference type="GO" id="GO:0009245">
    <property type="term" value="P:lipid A biosynthetic process"/>
    <property type="evidence" value="ECO:0007669"/>
    <property type="project" value="TreeGrafter"/>
</dbReference>
<evidence type="ECO:0000256" key="8">
    <source>
        <dbReference type="ARBA" id="ARBA00031445"/>
    </source>
</evidence>
<dbReference type="Gene3D" id="3.40.50.2000">
    <property type="entry name" value="Glycogen Phosphorylase B"/>
    <property type="match status" value="1"/>
</dbReference>
<dbReference type="FunFam" id="3.40.50.2000:FF:000032">
    <property type="entry name" value="3-deoxy-D-manno-octulosonic acid transferase"/>
    <property type="match status" value="1"/>
</dbReference>
<comment type="similarity">
    <text evidence="3">Belongs to the glycosyltransferase group 1 family. Glycosyltransferase 30 subfamily.</text>
</comment>
<dbReference type="SUPFAM" id="SSF53756">
    <property type="entry name" value="UDP-Glycosyltransferase/glycogen phosphorylase"/>
    <property type="match status" value="1"/>
</dbReference>
<dbReference type="PANTHER" id="PTHR42755">
    <property type="entry name" value="3-DEOXY-MANNO-OCTULOSONATE CYTIDYLYLTRANSFERASE"/>
    <property type="match status" value="1"/>
</dbReference>
<dbReference type="Proteomes" id="UP000663281">
    <property type="component" value="Chromosome"/>
</dbReference>
<feature type="domain" description="3-deoxy-D-manno-octulosonic-acid transferase N-terminal" evidence="13">
    <location>
        <begin position="34"/>
        <end position="208"/>
    </location>
</feature>
<keyword evidence="12" id="KW-1003">Cell membrane</keyword>
<keyword evidence="6 12" id="KW-0808">Transferase</keyword>
<evidence type="ECO:0000256" key="9">
    <source>
        <dbReference type="ARBA" id="ARBA00049183"/>
    </source>
</evidence>
<evidence type="ECO:0000313" key="15">
    <source>
        <dbReference type="Proteomes" id="UP000663281"/>
    </source>
</evidence>
<proteinExistence type="inferred from homology"/>
<evidence type="ECO:0000256" key="6">
    <source>
        <dbReference type="ARBA" id="ARBA00022679"/>
    </source>
</evidence>
<evidence type="ECO:0000256" key="7">
    <source>
        <dbReference type="ARBA" id="ARBA00022968"/>
    </source>
</evidence>
<keyword evidence="15" id="KW-1185">Reference proteome</keyword>
<reference evidence="14 15" key="1">
    <citation type="submission" date="2021-03" db="EMBL/GenBank/DDBJ databases">
        <title>Novel species identification of genus Shewanella.</title>
        <authorList>
            <person name="Liu G."/>
            <person name="Zhang Q."/>
        </authorList>
    </citation>
    <scope>NUCLEOTIDE SEQUENCE [LARGE SCALE GENOMIC DNA]</scope>
    <source>
        <strain evidence="14 15">FJAT-53726</strain>
    </source>
</reference>
<dbReference type="EMBL" id="CP071504">
    <property type="protein sequence ID" value="QSX30197.1"/>
    <property type="molecule type" value="Genomic_DNA"/>
</dbReference>
<keyword evidence="14" id="KW-0328">Glycosyltransferase</keyword>
<keyword evidence="12" id="KW-0448">Lipopolysaccharide biosynthesis</keyword>
<dbReference type="Pfam" id="PF04413">
    <property type="entry name" value="Glycos_transf_N"/>
    <property type="match status" value="1"/>
</dbReference>
<dbReference type="GO" id="GO:0005886">
    <property type="term" value="C:plasma membrane"/>
    <property type="evidence" value="ECO:0007669"/>
    <property type="project" value="UniProtKB-SubCell"/>
</dbReference>
<protein>
    <recommendedName>
        <fullName evidence="5 12">3-deoxy-D-manno-octulosonic acid transferase</fullName>
        <shortName evidence="12">Kdo transferase</shortName>
        <ecNumber evidence="4 12">2.4.99.12</ecNumber>
    </recommendedName>
    <alternativeName>
        <fullName evidence="8 12">Lipid IV(A) 3-deoxy-D-manno-octulosonic acid transferase</fullName>
    </alternativeName>
</protein>
<keyword evidence="7" id="KW-0812">Transmembrane</keyword>
<dbReference type="KEGG" id="scyp:JYB88_00510"/>
<comment type="subcellular location">
    <subcellularLocation>
        <location evidence="1">Cell inner membrane</location>
        <topology evidence="1">Single-pass membrane protein</topology>
        <orientation evidence="1">Cytoplasmic side</orientation>
    </subcellularLocation>
    <subcellularLocation>
        <location evidence="12">Cell membrane</location>
    </subcellularLocation>
</comment>
<dbReference type="AlphaFoldDB" id="A0A975AL99"/>
<feature type="active site" description="Proton acceptor" evidence="10">
    <location>
        <position position="58"/>
    </location>
</feature>
<accession>A0A975AL99</accession>
<evidence type="ECO:0000256" key="3">
    <source>
        <dbReference type="ARBA" id="ARBA00006380"/>
    </source>
</evidence>
<feature type="site" description="Transition state stabilizer" evidence="11">
    <location>
        <position position="128"/>
    </location>
</feature>
<comment type="function">
    <text evidence="12">Involved in lipopolysaccharide (LPS) biosynthesis. Catalyzes the transfer of 3-deoxy-D-manno-octulosonate (Kdo) residue(s) from CMP-Kdo to lipid IV(A), the tetraacyldisaccharide-1,4'-bisphosphate precursor of lipid A.</text>
</comment>
<dbReference type="FunFam" id="3.40.50.11720:FF:000001">
    <property type="entry name" value="3-deoxy-D-manno-octulosonic acid transferase"/>
    <property type="match status" value="1"/>
</dbReference>
<name>A0A975AL99_9GAMM</name>
<sequence>MNRLLYSLLLYLLSPLLLLYLTLRASRSADYRGRWAERFGLATLQPCDLLIHSVSMGETLAALPLIRAILARKPGIRITVTTTSPTGSAEVVKALGAQVQHCYLPFDLSWCVARFLRALNASELIIMETELWPNLIHLAKVRGMKVQLANARLSAKSAASYHKWHRLTGPMLTSIDRIAVQTQIEAERFQALGVAAQRIAICGSLKFDLHIDESRREQARQLRQQWGRDRDPVWVAGSVHPGEFAAVLAAHKALLTRFPQALLIFVPRHPEQFAAAAEAIVEAGLSLARRSAKDMPVPGVQVLLGDTMGELLTWYGVASIYQGAAFVGGTLIHSGGHNPLEPAAMGLPVALGPNHWDFTEISKLLQQAGNLTLVQDGEALGELLSLWFTDEPARATAGVAGLAVVEQNRGALEKQLSWLSQE</sequence>
<evidence type="ECO:0000256" key="5">
    <source>
        <dbReference type="ARBA" id="ARBA00019077"/>
    </source>
</evidence>
<comment type="catalytic activity">
    <reaction evidence="9 12">
        <text>lipid IVA (E. coli) + CMP-3-deoxy-beta-D-manno-octulosonate = alpha-Kdo-(2-&gt;6)-lipid IVA (E. coli) + CMP + H(+)</text>
        <dbReference type="Rhea" id="RHEA:28066"/>
        <dbReference type="ChEBI" id="CHEBI:15378"/>
        <dbReference type="ChEBI" id="CHEBI:58603"/>
        <dbReference type="ChEBI" id="CHEBI:60364"/>
        <dbReference type="ChEBI" id="CHEBI:60377"/>
        <dbReference type="ChEBI" id="CHEBI:85987"/>
        <dbReference type="EC" id="2.4.99.12"/>
    </reaction>
</comment>
<feature type="site" description="Transition state stabilizer" evidence="11">
    <location>
        <position position="206"/>
    </location>
</feature>
<dbReference type="InterPro" id="IPR007507">
    <property type="entry name" value="Glycos_transf_N"/>
</dbReference>
<evidence type="ECO:0000313" key="14">
    <source>
        <dbReference type="EMBL" id="QSX30197.1"/>
    </source>
</evidence>
<evidence type="ECO:0000256" key="11">
    <source>
        <dbReference type="PIRSR" id="PIRSR639901-2"/>
    </source>
</evidence>
<evidence type="ECO:0000256" key="1">
    <source>
        <dbReference type="ARBA" id="ARBA00004388"/>
    </source>
</evidence>
<organism evidence="14 15">
    <name type="scientific">Shewanella cyperi</name>
    <dbReference type="NCBI Taxonomy" id="2814292"/>
    <lineage>
        <taxon>Bacteria</taxon>
        <taxon>Pseudomonadati</taxon>
        <taxon>Pseudomonadota</taxon>
        <taxon>Gammaproteobacteria</taxon>
        <taxon>Alteromonadales</taxon>
        <taxon>Shewanellaceae</taxon>
        <taxon>Shewanella</taxon>
    </lineage>
</organism>
<comment type="pathway">
    <text evidence="2 12">Bacterial outer membrane biogenesis; LPS core biosynthesis.</text>
</comment>
<gene>
    <name evidence="14" type="primary">waaA</name>
    <name evidence="14" type="ORF">JYB88_00510</name>
</gene>
<dbReference type="GO" id="GO:0043842">
    <property type="term" value="F:Kdo transferase activity"/>
    <property type="evidence" value="ECO:0007669"/>
    <property type="project" value="UniProtKB-EC"/>
</dbReference>
<dbReference type="Gene3D" id="3.40.50.11720">
    <property type="entry name" value="3-Deoxy-D-manno-octulosonic-acid transferase, N-terminal domain"/>
    <property type="match status" value="1"/>
</dbReference>
<evidence type="ECO:0000256" key="2">
    <source>
        <dbReference type="ARBA" id="ARBA00004713"/>
    </source>
</evidence>
<dbReference type="InterPro" id="IPR039901">
    <property type="entry name" value="Kdotransferase"/>
</dbReference>
<dbReference type="EC" id="2.4.99.12" evidence="4 12"/>
<keyword evidence="7" id="KW-0735">Signal-anchor</keyword>
<dbReference type="NCBIfam" id="NF004388">
    <property type="entry name" value="PRK05749.1-4"/>
    <property type="match status" value="1"/>
</dbReference>
<dbReference type="PANTHER" id="PTHR42755:SF1">
    <property type="entry name" value="3-DEOXY-D-MANNO-OCTULOSONIC ACID TRANSFERASE, MITOCHONDRIAL-RELATED"/>
    <property type="match status" value="1"/>
</dbReference>
<evidence type="ECO:0000256" key="10">
    <source>
        <dbReference type="PIRSR" id="PIRSR639901-1"/>
    </source>
</evidence>
<keyword evidence="12" id="KW-0472">Membrane</keyword>
<evidence type="ECO:0000256" key="4">
    <source>
        <dbReference type="ARBA" id="ARBA00012621"/>
    </source>
</evidence>
<evidence type="ECO:0000259" key="13">
    <source>
        <dbReference type="Pfam" id="PF04413"/>
    </source>
</evidence>
<dbReference type="GO" id="GO:0009244">
    <property type="term" value="P:lipopolysaccharide core region biosynthetic process"/>
    <property type="evidence" value="ECO:0007669"/>
    <property type="project" value="UniProtKB-UniRule"/>
</dbReference>
<evidence type="ECO:0000256" key="12">
    <source>
        <dbReference type="RuleBase" id="RU365103"/>
    </source>
</evidence>
<dbReference type="RefSeq" id="WP_207325129.1">
    <property type="nucleotide sequence ID" value="NZ_CP071504.1"/>
</dbReference>